<feature type="region of interest" description="Disordered" evidence="4">
    <location>
        <begin position="1"/>
        <end position="60"/>
    </location>
</feature>
<accession>A0A7S3U4H8</accession>
<evidence type="ECO:0000256" key="2">
    <source>
        <dbReference type="ARBA" id="ARBA00022490"/>
    </source>
</evidence>
<keyword evidence="3" id="KW-0206">Cytoskeleton</keyword>
<dbReference type="InterPro" id="IPR001611">
    <property type="entry name" value="Leu-rich_rpt"/>
</dbReference>
<protein>
    <submittedName>
        <fullName evidence="5">Uncharacterized protein</fullName>
    </submittedName>
</protein>
<keyword evidence="2" id="KW-0963">Cytoplasm</keyword>
<dbReference type="SUPFAM" id="SSF52047">
    <property type="entry name" value="RNI-like"/>
    <property type="match status" value="1"/>
</dbReference>
<dbReference type="Gene3D" id="3.80.10.10">
    <property type="entry name" value="Ribonuclease Inhibitor"/>
    <property type="match status" value="1"/>
</dbReference>
<evidence type="ECO:0000256" key="3">
    <source>
        <dbReference type="ARBA" id="ARBA00023212"/>
    </source>
</evidence>
<dbReference type="InterPro" id="IPR032675">
    <property type="entry name" value="LRR_dom_sf"/>
</dbReference>
<dbReference type="PANTHER" id="PTHR24107">
    <property type="entry name" value="YNEIN REGULATORY COMPLEX SUBUNIT 5"/>
    <property type="match status" value="1"/>
</dbReference>
<gene>
    <name evidence="5" type="ORF">EHUX00137_LOCUS48542</name>
</gene>
<organism evidence="5">
    <name type="scientific">Emiliania huxleyi</name>
    <name type="common">Coccolithophore</name>
    <name type="synonym">Pontosphaera huxleyi</name>
    <dbReference type="NCBI Taxonomy" id="2903"/>
    <lineage>
        <taxon>Eukaryota</taxon>
        <taxon>Haptista</taxon>
        <taxon>Haptophyta</taxon>
        <taxon>Prymnesiophyceae</taxon>
        <taxon>Isochrysidales</taxon>
        <taxon>Noelaerhabdaceae</taxon>
        <taxon>Emiliania</taxon>
    </lineage>
</organism>
<dbReference type="Pfam" id="PF13516">
    <property type="entry name" value="LRR_6"/>
    <property type="match status" value="2"/>
</dbReference>
<feature type="compositionally biased region" description="Basic residues" evidence="4">
    <location>
        <begin position="17"/>
        <end position="35"/>
    </location>
</feature>
<evidence type="ECO:0000313" key="5">
    <source>
        <dbReference type="EMBL" id="CAE0602166.1"/>
    </source>
</evidence>
<dbReference type="InterPro" id="IPR052410">
    <property type="entry name" value="DRC5"/>
</dbReference>
<evidence type="ECO:0000256" key="4">
    <source>
        <dbReference type="SAM" id="MobiDB-lite"/>
    </source>
</evidence>
<dbReference type="EMBL" id="HBIR01062538">
    <property type="protein sequence ID" value="CAE0602166.1"/>
    <property type="molecule type" value="Transcribed_RNA"/>
</dbReference>
<dbReference type="SMART" id="SM00368">
    <property type="entry name" value="LRR_RI"/>
    <property type="match status" value="2"/>
</dbReference>
<name>A0A7S3U4H8_EMIHU</name>
<evidence type="ECO:0000256" key="1">
    <source>
        <dbReference type="ARBA" id="ARBA00004245"/>
    </source>
</evidence>
<comment type="subcellular location">
    <subcellularLocation>
        <location evidence="1">Cytoplasm</location>
        <location evidence="1">Cytoskeleton</location>
    </subcellularLocation>
</comment>
<proteinExistence type="predicted"/>
<sequence length="313" mass="33504">MTHGDAHPPVGQVSRLTARRGHRLRGRRSMSKRKLPAAPEAPEAGRAAGKQRLQLPEEEDVNDVLLHEMLGDGSEAADAEVDRLSGGVDSIEGGIEGLDAEDLLANLEGQQSERASAEIPELPPGDAPSIPELPVGDLPPGIDATALASGGELDLSAVSLSTAQARRLAPMVCENAALSVIKFSQHELPVGELREEDELEWDSEEYTDVEAILIAEFLKHSTKLTRLDLARNQISDEGAIALATALCANSSIEYLNLESNNLSGTAGSAFCKAVEDNSSLQYLNIMYNALPTTAQQMLRDSWSKSRSNIGLHL</sequence>
<reference evidence="5" key="1">
    <citation type="submission" date="2021-01" db="EMBL/GenBank/DDBJ databases">
        <authorList>
            <person name="Corre E."/>
            <person name="Pelletier E."/>
            <person name="Niang G."/>
            <person name="Scheremetjew M."/>
            <person name="Finn R."/>
            <person name="Kale V."/>
            <person name="Holt S."/>
            <person name="Cochrane G."/>
            <person name="Meng A."/>
            <person name="Brown T."/>
            <person name="Cohen L."/>
        </authorList>
    </citation>
    <scope>NUCLEOTIDE SEQUENCE</scope>
    <source>
        <strain evidence="5">379</strain>
    </source>
</reference>
<dbReference type="AlphaFoldDB" id="A0A7S3U4H8"/>
<feature type="compositionally biased region" description="Low complexity" evidence="4">
    <location>
        <begin position="36"/>
        <end position="48"/>
    </location>
</feature>
<dbReference type="GO" id="GO:0005856">
    <property type="term" value="C:cytoskeleton"/>
    <property type="evidence" value="ECO:0007669"/>
    <property type="project" value="UniProtKB-SubCell"/>
</dbReference>